<dbReference type="InterPro" id="IPR024072">
    <property type="entry name" value="DHFR-like_dom_sf"/>
</dbReference>
<dbReference type="Proteomes" id="UP000676885">
    <property type="component" value="Chromosome"/>
</dbReference>
<dbReference type="Pfam" id="PF01872">
    <property type="entry name" value="RibD_C"/>
    <property type="match status" value="1"/>
</dbReference>
<dbReference type="GO" id="GO:0008703">
    <property type="term" value="F:5-amino-6-(5-phosphoribosylamino)uracil reductase activity"/>
    <property type="evidence" value="ECO:0007669"/>
    <property type="project" value="InterPro"/>
</dbReference>
<organism evidence="2 3">
    <name type="scientific">Arthrobacter jiangjiafuii</name>
    <dbReference type="NCBI Taxonomy" id="2817475"/>
    <lineage>
        <taxon>Bacteria</taxon>
        <taxon>Bacillati</taxon>
        <taxon>Actinomycetota</taxon>
        <taxon>Actinomycetes</taxon>
        <taxon>Micrococcales</taxon>
        <taxon>Micrococcaceae</taxon>
        <taxon>Arthrobacter</taxon>
    </lineage>
</organism>
<dbReference type="GO" id="GO:0009231">
    <property type="term" value="P:riboflavin biosynthetic process"/>
    <property type="evidence" value="ECO:0007669"/>
    <property type="project" value="InterPro"/>
</dbReference>
<dbReference type="RefSeq" id="WP_210229013.1">
    <property type="nucleotide sequence ID" value="NZ_CP076022.1"/>
</dbReference>
<proteinExistence type="predicted"/>
<feature type="domain" description="Bacterial bifunctional deaminase-reductase C-terminal" evidence="1">
    <location>
        <begin position="109"/>
        <end position="153"/>
    </location>
</feature>
<dbReference type="InterPro" id="IPR050765">
    <property type="entry name" value="Riboflavin_Biosynth_HTPR"/>
</dbReference>
<dbReference type="PANTHER" id="PTHR38011:SF12">
    <property type="entry name" value="BIFUNCTIONAL DEAMINASE-REDUCTASE DOMAIN PROTEIN"/>
    <property type="match status" value="1"/>
</dbReference>
<name>A0A975QZV9_9MICC</name>
<evidence type="ECO:0000313" key="3">
    <source>
        <dbReference type="Proteomes" id="UP000676885"/>
    </source>
</evidence>
<reference evidence="2 3" key="1">
    <citation type="submission" date="2021-05" db="EMBL/GenBank/DDBJ databases">
        <title>Novel species in genus Arthrobacter.</title>
        <authorList>
            <person name="Zhang G."/>
        </authorList>
    </citation>
    <scope>NUCLEOTIDE SEQUENCE [LARGE SCALE GENOMIC DNA]</scope>
    <source>
        <strain evidence="3">zg-ZUI227</strain>
    </source>
</reference>
<dbReference type="SUPFAM" id="SSF53597">
    <property type="entry name" value="Dihydrofolate reductase-like"/>
    <property type="match status" value="1"/>
</dbReference>
<evidence type="ECO:0000313" key="2">
    <source>
        <dbReference type="EMBL" id="QWC08796.1"/>
    </source>
</evidence>
<dbReference type="EMBL" id="CP076022">
    <property type="protein sequence ID" value="QWC08796.1"/>
    <property type="molecule type" value="Genomic_DNA"/>
</dbReference>
<dbReference type="InterPro" id="IPR002734">
    <property type="entry name" value="RibDG_C"/>
</dbReference>
<dbReference type="AlphaFoldDB" id="A0A975QZV9"/>
<protein>
    <submittedName>
        <fullName evidence="2">Dihydrofolate reductase family protein</fullName>
    </submittedName>
</protein>
<dbReference type="PANTHER" id="PTHR38011">
    <property type="entry name" value="DIHYDROFOLATE REDUCTASE FAMILY PROTEIN (AFU_ORTHOLOGUE AFUA_8G06820)"/>
    <property type="match status" value="1"/>
</dbReference>
<keyword evidence="3" id="KW-1185">Reference proteome</keyword>
<gene>
    <name evidence="2" type="ORF">KKR91_09565</name>
</gene>
<evidence type="ECO:0000259" key="1">
    <source>
        <dbReference type="Pfam" id="PF01872"/>
    </source>
</evidence>
<dbReference type="KEGG" id="ajg:KKR91_09565"/>
<sequence>MATTVYHVAASLDGYLTGPRPAAGLQAAGPATGVEDGGDWLSIVDPASVGAIVMGAQTYRSFIEENPAAWAFGTIPAWIFTHHEFPGIPGADITFVRGDVAEFHPDIAHDAGVKDIGLIGGGNLAAQFLDSGLLDEVVLTLVPVVLGGGRPMLPVSNATDFAVLSGSRSHGPGLVELHYSFAR</sequence>
<accession>A0A975QZV9</accession>
<dbReference type="Gene3D" id="3.40.430.10">
    <property type="entry name" value="Dihydrofolate Reductase, subunit A"/>
    <property type="match status" value="1"/>
</dbReference>